<dbReference type="AlphaFoldDB" id="A0AAV7ECF1"/>
<name>A0AAV7ECF1_ARIFI</name>
<sequence length="99" mass="11531">MSDRRRREKRILLDLSLLERRVRQQSHWWPFCPPRLSWLYGIVVQKKNVVPSRGLNLGRQEGLAETRVSLSSRLQSAEGAAEGRRCRSCCDETTGSRRH</sequence>
<keyword evidence="2" id="KW-1185">Reference proteome</keyword>
<proteinExistence type="predicted"/>
<gene>
    <name evidence="1" type="ORF">H6P81_012663</name>
</gene>
<comment type="caution">
    <text evidence="1">The sequence shown here is derived from an EMBL/GenBank/DDBJ whole genome shotgun (WGS) entry which is preliminary data.</text>
</comment>
<reference evidence="1 2" key="1">
    <citation type="submission" date="2021-07" db="EMBL/GenBank/DDBJ databases">
        <title>The Aristolochia fimbriata genome: insights into angiosperm evolution, floral development and chemical biosynthesis.</title>
        <authorList>
            <person name="Jiao Y."/>
        </authorList>
    </citation>
    <scope>NUCLEOTIDE SEQUENCE [LARGE SCALE GENOMIC DNA]</scope>
    <source>
        <strain evidence="1">IBCAS-2021</strain>
        <tissue evidence="1">Leaf</tissue>
    </source>
</reference>
<organism evidence="1 2">
    <name type="scientific">Aristolochia fimbriata</name>
    <name type="common">White veined hardy Dutchman's pipe vine</name>
    <dbReference type="NCBI Taxonomy" id="158543"/>
    <lineage>
        <taxon>Eukaryota</taxon>
        <taxon>Viridiplantae</taxon>
        <taxon>Streptophyta</taxon>
        <taxon>Embryophyta</taxon>
        <taxon>Tracheophyta</taxon>
        <taxon>Spermatophyta</taxon>
        <taxon>Magnoliopsida</taxon>
        <taxon>Magnoliidae</taxon>
        <taxon>Piperales</taxon>
        <taxon>Aristolochiaceae</taxon>
        <taxon>Aristolochia</taxon>
    </lineage>
</organism>
<protein>
    <submittedName>
        <fullName evidence="1">Uncharacterized protein</fullName>
    </submittedName>
</protein>
<dbReference type="EMBL" id="JAINDJ010000005">
    <property type="protein sequence ID" value="KAG9446535.1"/>
    <property type="molecule type" value="Genomic_DNA"/>
</dbReference>
<evidence type="ECO:0000313" key="1">
    <source>
        <dbReference type="EMBL" id="KAG9446535.1"/>
    </source>
</evidence>
<evidence type="ECO:0000313" key="2">
    <source>
        <dbReference type="Proteomes" id="UP000825729"/>
    </source>
</evidence>
<dbReference type="Proteomes" id="UP000825729">
    <property type="component" value="Unassembled WGS sequence"/>
</dbReference>
<accession>A0AAV7ECF1</accession>